<dbReference type="NCBIfam" id="TIGR03924">
    <property type="entry name" value="T7SS_EccC_a"/>
    <property type="match status" value="1"/>
</dbReference>
<keyword evidence="3 11" id="KW-0812">Transmembrane</keyword>
<keyword evidence="14" id="KW-1185">Reference proteome</keyword>
<evidence type="ECO:0000256" key="1">
    <source>
        <dbReference type="ARBA" id="ARBA00004651"/>
    </source>
</evidence>
<evidence type="ECO:0000256" key="8">
    <source>
        <dbReference type="ARBA" id="ARBA00023136"/>
    </source>
</evidence>
<evidence type="ECO:0000256" key="7">
    <source>
        <dbReference type="ARBA" id="ARBA00022989"/>
    </source>
</evidence>
<comment type="subcellular location">
    <subcellularLocation>
        <location evidence="1">Cell membrane</location>
        <topology evidence="1">Multi-pass membrane protein</topology>
    </subcellularLocation>
</comment>
<keyword evidence="2" id="KW-1003">Cell membrane</keyword>
<evidence type="ECO:0000256" key="3">
    <source>
        <dbReference type="ARBA" id="ARBA00022692"/>
    </source>
</evidence>
<dbReference type="InterPro" id="IPR003593">
    <property type="entry name" value="AAA+_ATPase"/>
</dbReference>
<accession>A0A917SE32</accession>
<evidence type="ECO:0000313" key="14">
    <source>
        <dbReference type="Proteomes" id="UP000613840"/>
    </source>
</evidence>
<dbReference type="InterPro" id="IPR002543">
    <property type="entry name" value="FtsK_dom"/>
</dbReference>
<dbReference type="InterPro" id="IPR023836">
    <property type="entry name" value="EccCa-like_Actinobacteria"/>
</dbReference>
<feature type="transmembrane region" description="Helical" evidence="11">
    <location>
        <begin position="65"/>
        <end position="86"/>
    </location>
</feature>
<evidence type="ECO:0000259" key="12">
    <source>
        <dbReference type="PROSITE" id="PS50901"/>
    </source>
</evidence>
<proteinExistence type="predicted"/>
<evidence type="ECO:0000256" key="2">
    <source>
        <dbReference type="ARBA" id="ARBA00022475"/>
    </source>
</evidence>
<dbReference type="SMART" id="SM00382">
    <property type="entry name" value="AAA"/>
    <property type="match status" value="3"/>
</dbReference>
<sequence>MTQRLVHRPTRITEPLTEPEPEKLAAPPALPDGQVGGQALHTLIPVAGALSSVVMIVVMRNSNPLYLVAGAVLLVVALLGGVGFAISSRGQAARSRRTQRELYLDYLERFRADMRDRVRGVREQAGTLDPEPAALPELIRDPGRLWERRRTDPDFLRVRIGQGDVGWFGLEVPREENPVRPHDPIMAAEAKAVVDHYGTVLGVPVTARLDGAGSVAVIGSRADVLAVARSMIMQLAALHSPEDLVLAAVFEDVRADDWRGFDLLPHAQDEQLSDAGVRARRVAPSAAELSRVLGAELADRAQLAATARRNVVTADSLPIGRLVIFSDDYGQHAAQVTIPDADLRPADLQITTVHLLSDRLDEPSDVQVRITIDDDHVATITDSRLVGDDQVPTPTRTATVDRPSPELFGSVARSLAPLRLSLTEAEQAESGRSIEITELLGIPGVAAVGPQLWKPRSSRDFLRVPIGLDDYGAPVLLDLKESAELGMGPHGICIGATGSGKSEMLRTLVLALGLSHAPEDLSMILVDYKGGAAFDPFTGMPHIAGIMDNLADDPQLIERARASISGEVVRRQERLRDAGSSSISHYRELRAERARTGGPALPPMPHLFVVIDEFGELLTAEPDFIDLLIQIGRIGRSIGVHLLLSSQRIEAGKLRGLDTYLSYRIGLRTFSEAESSVVLDTGDAFHLPAIPGYGYLKVDTSIYRRFRSGYVSGPAAAPEEPLAVEDEQRAEPMLLPTYNTLQRSLGTAGSEAETELVAPMVGRPLVAECVDRLRVGAADRTVAPVWLPPLPNRLALSRVIGHETGAGETERDGLRVAIGLIDDPARQSQRPWLIDLGRAGGHHAIIGAPGTGRSTFLRTVAVALALTRTPREVSIYGMDLTGAGLRRIEAFPHVGGVATRAHADQLRRLLEELHGMLAVREQVFRDRGIESLAALRAEHAAGRVPELVATEIVVLVDGIGALRNDFEDLEESLMDLLQRGGSFGIHLVFTMTRWNELRIVHQPMIGSRYELRLNDPLDSTIGRKLNAVLKADQPGRVLTDDEHFAQIALPVLDDQLDLDGRGESDLGLAVQRLAEQSAESWHGPAAAPIRLLPTDLDPALLPDAFTEPDALPLGLRQDTMEPALVELDRNDQHLLIFGDPGAGKTTALRQLVRGLLERYTAEELVIAVMDLRGEVAAEVPDEYLGGHATTPGLAHGLSSAIAQELSERVAAANQTGPDGRPTAEAATALRRGPRIVVVADDFDILDAGGTDPLDPLMPYLASARDLRLHVLLSRPVAGIGRAMYGIVMQTLRESGGNILLMSGERAEGPILPGLYAEPMVAGRGRLVRRGEPPRMIQVANARARSQEGERDAS</sequence>
<dbReference type="RefSeq" id="WP_188896473.1">
    <property type="nucleotide sequence ID" value="NZ_BMMZ01000008.1"/>
</dbReference>
<evidence type="ECO:0000256" key="10">
    <source>
        <dbReference type="SAM" id="MobiDB-lite"/>
    </source>
</evidence>
<feature type="transmembrane region" description="Helical" evidence="11">
    <location>
        <begin position="39"/>
        <end position="58"/>
    </location>
</feature>
<dbReference type="GO" id="GO:0003677">
    <property type="term" value="F:DNA binding"/>
    <property type="evidence" value="ECO:0007669"/>
    <property type="project" value="InterPro"/>
</dbReference>
<evidence type="ECO:0000256" key="4">
    <source>
        <dbReference type="ARBA" id="ARBA00022737"/>
    </source>
</evidence>
<feature type="domain" description="FtsK" evidence="12">
    <location>
        <begin position="829"/>
        <end position="1020"/>
    </location>
</feature>
<name>A0A917SE32_9ACTN</name>
<dbReference type="EMBL" id="BMMZ01000008">
    <property type="protein sequence ID" value="GGL72140.1"/>
    <property type="molecule type" value="Genomic_DNA"/>
</dbReference>
<dbReference type="Pfam" id="PF01580">
    <property type="entry name" value="FtsK_SpoIIIE"/>
    <property type="match status" value="3"/>
</dbReference>
<feature type="binding site" evidence="9">
    <location>
        <begin position="847"/>
        <end position="854"/>
    </location>
    <ligand>
        <name>ATP</name>
        <dbReference type="ChEBI" id="CHEBI:30616"/>
    </ligand>
</feature>
<dbReference type="InterPro" id="IPR050206">
    <property type="entry name" value="FtsK/SpoIIIE/SftA"/>
</dbReference>
<dbReference type="GO" id="GO:0005524">
    <property type="term" value="F:ATP binding"/>
    <property type="evidence" value="ECO:0007669"/>
    <property type="project" value="UniProtKB-UniRule"/>
</dbReference>
<dbReference type="GO" id="GO:0005886">
    <property type="term" value="C:plasma membrane"/>
    <property type="evidence" value="ECO:0007669"/>
    <property type="project" value="UniProtKB-SubCell"/>
</dbReference>
<organism evidence="13 14">
    <name type="scientific">Microlunatus endophyticus</name>
    <dbReference type="NCBI Taxonomy" id="1716077"/>
    <lineage>
        <taxon>Bacteria</taxon>
        <taxon>Bacillati</taxon>
        <taxon>Actinomycetota</taxon>
        <taxon>Actinomycetes</taxon>
        <taxon>Propionibacteriales</taxon>
        <taxon>Propionibacteriaceae</taxon>
        <taxon>Microlunatus</taxon>
    </lineage>
</organism>
<comment type="caution">
    <text evidence="13">The sequence shown here is derived from an EMBL/GenBank/DDBJ whole genome shotgun (WGS) entry which is preliminary data.</text>
</comment>
<dbReference type="InterPro" id="IPR023837">
    <property type="entry name" value="EccCb-like_Actinobacteria"/>
</dbReference>
<evidence type="ECO:0000313" key="13">
    <source>
        <dbReference type="EMBL" id="GGL72140.1"/>
    </source>
</evidence>
<gene>
    <name evidence="13" type="primary">ftsK</name>
    <name evidence="13" type="ORF">GCM10011575_33170</name>
</gene>
<keyword evidence="4" id="KW-0677">Repeat</keyword>
<dbReference type="Gene3D" id="3.40.50.300">
    <property type="entry name" value="P-loop containing nucleotide triphosphate hydrolases"/>
    <property type="match status" value="4"/>
</dbReference>
<feature type="compositionally biased region" description="Basic residues" evidence="10">
    <location>
        <begin position="1"/>
        <end position="10"/>
    </location>
</feature>
<feature type="binding site" evidence="9">
    <location>
        <begin position="1138"/>
        <end position="1145"/>
    </location>
    <ligand>
        <name>ATP</name>
        <dbReference type="ChEBI" id="CHEBI:30616"/>
    </ligand>
</feature>
<reference evidence="13" key="2">
    <citation type="submission" date="2020-09" db="EMBL/GenBank/DDBJ databases">
        <authorList>
            <person name="Sun Q."/>
            <person name="Zhou Y."/>
        </authorList>
    </citation>
    <scope>NUCLEOTIDE SEQUENCE</scope>
    <source>
        <strain evidence="13">CGMCC 4.7306</strain>
    </source>
</reference>
<feature type="region of interest" description="Disordered" evidence="10">
    <location>
        <begin position="1"/>
        <end position="26"/>
    </location>
</feature>
<evidence type="ECO:0000256" key="11">
    <source>
        <dbReference type="SAM" id="Phobius"/>
    </source>
</evidence>
<dbReference type="PANTHER" id="PTHR22683">
    <property type="entry name" value="SPORULATION PROTEIN RELATED"/>
    <property type="match status" value="1"/>
</dbReference>
<dbReference type="InterPro" id="IPR027417">
    <property type="entry name" value="P-loop_NTPase"/>
</dbReference>
<keyword evidence="7 11" id="KW-1133">Transmembrane helix</keyword>
<feature type="domain" description="FtsK" evidence="12">
    <location>
        <begin position="1120"/>
        <end position="1309"/>
    </location>
</feature>
<dbReference type="PROSITE" id="PS50901">
    <property type="entry name" value="FTSK"/>
    <property type="match status" value="3"/>
</dbReference>
<keyword evidence="8 11" id="KW-0472">Membrane</keyword>
<feature type="domain" description="FtsK" evidence="12">
    <location>
        <begin position="472"/>
        <end position="676"/>
    </location>
</feature>
<reference evidence="13" key="1">
    <citation type="journal article" date="2014" name="Int. J. Syst. Evol. Microbiol.">
        <title>Complete genome sequence of Corynebacterium casei LMG S-19264T (=DSM 44701T), isolated from a smear-ripened cheese.</title>
        <authorList>
            <consortium name="US DOE Joint Genome Institute (JGI-PGF)"/>
            <person name="Walter F."/>
            <person name="Albersmeier A."/>
            <person name="Kalinowski J."/>
            <person name="Ruckert C."/>
        </authorList>
    </citation>
    <scope>NUCLEOTIDE SEQUENCE</scope>
    <source>
        <strain evidence="13">CGMCC 4.7306</strain>
    </source>
</reference>
<evidence type="ECO:0000256" key="9">
    <source>
        <dbReference type="PROSITE-ProRule" id="PRU00289"/>
    </source>
</evidence>
<evidence type="ECO:0000256" key="6">
    <source>
        <dbReference type="ARBA" id="ARBA00022840"/>
    </source>
</evidence>
<dbReference type="PANTHER" id="PTHR22683:SF1">
    <property type="entry name" value="TYPE VII SECRETION SYSTEM PROTEIN ESSC"/>
    <property type="match status" value="1"/>
</dbReference>
<keyword evidence="6 9" id="KW-0067">ATP-binding</keyword>
<feature type="binding site" evidence="9">
    <location>
        <begin position="495"/>
        <end position="502"/>
    </location>
    <ligand>
        <name>ATP</name>
        <dbReference type="ChEBI" id="CHEBI:30616"/>
    </ligand>
</feature>
<keyword evidence="5 9" id="KW-0547">Nucleotide-binding</keyword>
<dbReference type="NCBIfam" id="TIGR03925">
    <property type="entry name" value="T7SS_EccC_b"/>
    <property type="match status" value="1"/>
</dbReference>
<evidence type="ECO:0000256" key="5">
    <source>
        <dbReference type="ARBA" id="ARBA00022741"/>
    </source>
</evidence>
<protein>
    <submittedName>
        <fullName evidence="13">Type VII secretion protein EccC</fullName>
    </submittedName>
</protein>
<dbReference type="Proteomes" id="UP000613840">
    <property type="component" value="Unassembled WGS sequence"/>
</dbReference>
<dbReference type="SUPFAM" id="SSF52540">
    <property type="entry name" value="P-loop containing nucleoside triphosphate hydrolases"/>
    <property type="match status" value="3"/>
</dbReference>